<proteinExistence type="predicted"/>
<comment type="caution">
    <text evidence="2">The sequence shown here is derived from an EMBL/GenBank/DDBJ whole genome shotgun (WGS) entry which is preliminary data.</text>
</comment>
<reference evidence="3" key="1">
    <citation type="journal article" date="2019" name="Int. J. Syst. Evol. Microbiol.">
        <title>The Global Catalogue of Microorganisms (GCM) 10K type strain sequencing project: providing services to taxonomists for standard genome sequencing and annotation.</title>
        <authorList>
            <consortium name="The Broad Institute Genomics Platform"/>
            <consortium name="The Broad Institute Genome Sequencing Center for Infectious Disease"/>
            <person name="Wu L."/>
            <person name="Ma J."/>
        </authorList>
    </citation>
    <scope>NUCLEOTIDE SEQUENCE [LARGE SCALE GENOMIC DNA]</scope>
    <source>
        <strain evidence="3">JCM 17326</strain>
    </source>
</reference>
<name>A0ABP6ZVU1_9ACTN</name>
<dbReference type="EMBL" id="BAABDQ010000057">
    <property type="protein sequence ID" value="GAA3618221.1"/>
    <property type="molecule type" value="Genomic_DNA"/>
</dbReference>
<dbReference type="GO" id="GO:0016787">
    <property type="term" value="F:hydrolase activity"/>
    <property type="evidence" value="ECO:0007669"/>
    <property type="project" value="UniProtKB-KW"/>
</dbReference>
<protein>
    <submittedName>
        <fullName evidence="2">Alpha/beta hydrolase</fullName>
    </submittedName>
</protein>
<dbReference type="SUPFAM" id="SSF53474">
    <property type="entry name" value="alpha/beta-Hydrolases"/>
    <property type="match status" value="1"/>
</dbReference>
<evidence type="ECO:0000313" key="3">
    <source>
        <dbReference type="Proteomes" id="UP001500630"/>
    </source>
</evidence>
<dbReference type="InterPro" id="IPR000073">
    <property type="entry name" value="AB_hydrolase_1"/>
</dbReference>
<dbReference type="Pfam" id="PF12697">
    <property type="entry name" value="Abhydrolase_6"/>
    <property type="match status" value="1"/>
</dbReference>
<dbReference type="PANTHER" id="PTHR43798">
    <property type="entry name" value="MONOACYLGLYCEROL LIPASE"/>
    <property type="match status" value="1"/>
</dbReference>
<gene>
    <name evidence="2" type="ORF">GCM10022419_124700</name>
</gene>
<keyword evidence="3" id="KW-1185">Reference proteome</keyword>
<sequence>MREVPGRRVLVNGRHVYVEESGQGPDHVVFEAGMSCGRTCWDPILPLLANQARLVAYDRAGRARTGSHAQQWSVDDMAADLVAMVEAAVSGRFVLVAHSMGGLIARRAAESLEGRLQGLLLIDPTPETAPMYDTWDQIAKQIDRNLAVAQRLTYVRPLAGLAGRNIRGLFSRDTYKTIVREDFTPAGVAQMRNENGAVLGAIRQYRIQPPRSPKCPTILLAATRPPASTPRGQRLAEGRVHQRGYVENLPDGHYEEVDSGHFIQAEQPHLVADRIRQLLGRNS</sequence>
<organism evidence="2 3">
    <name type="scientific">Nonomuraea rosea</name>
    <dbReference type="NCBI Taxonomy" id="638574"/>
    <lineage>
        <taxon>Bacteria</taxon>
        <taxon>Bacillati</taxon>
        <taxon>Actinomycetota</taxon>
        <taxon>Actinomycetes</taxon>
        <taxon>Streptosporangiales</taxon>
        <taxon>Streptosporangiaceae</taxon>
        <taxon>Nonomuraea</taxon>
    </lineage>
</organism>
<dbReference type="InterPro" id="IPR029058">
    <property type="entry name" value="AB_hydrolase_fold"/>
</dbReference>
<keyword evidence="2" id="KW-0378">Hydrolase</keyword>
<feature type="domain" description="AB hydrolase-1" evidence="1">
    <location>
        <begin position="28"/>
        <end position="273"/>
    </location>
</feature>
<evidence type="ECO:0000259" key="1">
    <source>
        <dbReference type="Pfam" id="PF12697"/>
    </source>
</evidence>
<evidence type="ECO:0000313" key="2">
    <source>
        <dbReference type="EMBL" id="GAA3618221.1"/>
    </source>
</evidence>
<dbReference type="Gene3D" id="3.40.50.1820">
    <property type="entry name" value="alpha/beta hydrolase"/>
    <property type="match status" value="1"/>
</dbReference>
<dbReference type="Proteomes" id="UP001500630">
    <property type="component" value="Unassembled WGS sequence"/>
</dbReference>
<dbReference type="InterPro" id="IPR050266">
    <property type="entry name" value="AB_hydrolase_sf"/>
</dbReference>
<dbReference type="RefSeq" id="WP_345578067.1">
    <property type="nucleotide sequence ID" value="NZ_BAABDQ010000057.1"/>
</dbReference>
<accession>A0ABP6ZVU1</accession>